<organism evidence="1 2">
    <name type="scientific">Sphingomonas aerophila</name>
    <dbReference type="NCBI Taxonomy" id="1344948"/>
    <lineage>
        <taxon>Bacteria</taxon>
        <taxon>Pseudomonadati</taxon>
        <taxon>Pseudomonadota</taxon>
        <taxon>Alphaproteobacteria</taxon>
        <taxon>Sphingomonadales</taxon>
        <taxon>Sphingomonadaceae</taxon>
        <taxon>Sphingomonas</taxon>
    </lineage>
</organism>
<dbReference type="InterPro" id="IPR011008">
    <property type="entry name" value="Dimeric_a/b-barrel"/>
</dbReference>
<comment type="caution">
    <text evidence="1">The sequence shown here is derived from an EMBL/GenBank/DDBJ whole genome shotgun (WGS) entry which is preliminary data.</text>
</comment>
<dbReference type="Gene3D" id="3.30.70.100">
    <property type="match status" value="1"/>
</dbReference>
<proteinExistence type="predicted"/>
<dbReference type="RefSeq" id="WP_184056937.1">
    <property type="nucleotide sequence ID" value="NZ_JACIJK010000005.1"/>
</dbReference>
<evidence type="ECO:0000313" key="2">
    <source>
        <dbReference type="Proteomes" id="UP000546200"/>
    </source>
</evidence>
<accession>A0A7W9BD49</accession>
<dbReference type="Pfam" id="PF07237">
    <property type="entry name" value="DUF1428"/>
    <property type="match status" value="1"/>
</dbReference>
<name>A0A7W9BD49_9SPHN</name>
<dbReference type="Proteomes" id="UP000546200">
    <property type="component" value="Unassembled WGS sequence"/>
</dbReference>
<dbReference type="SUPFAM" id="SSF54909">
    <property type="entry name" value="Dimeric alpha+beta barrel"/>
    <property type="match status" value="1"/>
</dbReference>
<protein>
    <submittedName>
        <fullName evidence="1">Uncharacterized protein YbaA (DUF1428 family)</fullName>
    </submittedName>
</protein>
<dbReference type="InterPro" id="IPR009874">
    <property type="entry name" value="DUF1428"/>
</dbReference>
<evidence type="ECO:0000313" key="1">
    <source>
        <dbReference type="EMBL" id="MBB5715017.1"/>
    </source>
</evidence>
<dbReference type="PIRSF" id="PIRSF007028">
    <property type="entry name" value="UCP007028"/>
    <property type="match status" value="1"/>
</dbReference>
<reference evidence="1 2" key="1">
    <citation type="submission" date="2020-08" db="EMBL/GenBank/DDBJ databases">
        <title>Genomic Encyclopedia of Type Strains, Phase IV (KMG-IV): sequencing the most valuable type-strain genomes for metagenomic binning, comparative biology and taxonomic classification.</title>
        <authorList>
            <person name="Goeker M."/>
        </authorList>
    </citation>
    <scope>NUCLEOTIDE SEQUENCE [LARGE SCALE GENOMIC DNA]</scope>
    <source>
        <strain evidence="1 2">DSM 100044</strain>
    </source>
</reference>
<dbReference type="EMBL" id="JACIJK010000005">
    <property type="protein sequence ID" value="MBB5715017.1"/>
    <property type="molecule type" value="Genomic_DNA"/>
</dbReference>
<keyword evidence="2" id="KW-1185">Reference proteome</keyword>
<dbReference type="AlphaFoldDB" id="A0A7W9BD49"/>
<sequence length="117" mass="13158">MTYISGFVTPVRPERRDDFVASAQASWLLFQEYGAIEQVEAWGEDVPTGKQTDFHRAVALQEGEVVVFSWVTWRDKAAADACGAAMQTDPRFAALDMPFDGSRMIYGGFTPVFEQRR</sequence>
<gene>
    <name evidence="1" type="ORF">FHS94_001858</name>
</gene>